<dbReference type="RefSeq" id="WP_279650784.1">
    <property type="nucleotide sequence ID" value="NZ_CP122539.1"/>
</dbReference>
<sequence>MHKKLASDLTSLAHSILRMKNKEDVFALKEKAYEVYEKLSVLAYVEEYMNTTPNPTKTKEALLNEMLLAEEKREKELLKETTSTINKATNHANKEEVEEGVFDKKVSEEVFIEEEIEDNLVEEEIIIHRLDEDLQEESDESAKEHEVKKVEEIIEQPFDELEDLLRGTTKDVKDDVKDVGERKTPTLEDELQDTISVDVMADLFTKADTKKTLNDHFQKIIQIDLNDRIAFVKHLFNGDQNDFNRVVSQLNTFKTEKEAKKFIQKMIKPDYDWSAKEEYENRLLEIIERRFA</sequence>
<keyword evidence="2" id="KW-1185">Reference proteome</keyword>
<name>A0ABY8L0L1_9FLAO</name>
<organism evidence="1 2">
    <name type="scientific">Tenacibaculum tangerinum</name>
    <dbReference type="NCBI Taxonomy" id="3038772"/>
    <lineage>
        <taxon>Bacteria</taxon>
        <taxon>Pseudomonadati</taxon>
        <taxon>Bacteroidota</taxon>
        <taxon>Flavobacteriia</taxon>
        <taxon>Flavobacteriales</taxon>
        <taxon>Flavobacteriaceae</taxon>
        <taxon>Tenacibaculum</taxon>
    </lineage>
</organism>
<accession>A0ABY8L0L1</accession>
<dbReference type="Proteomes" id="UP001232001">
    <property type="component" value="Chromosome"/>
</dbReference>
<protein>
    <submittedName>
        <fullName evidence="1">Uncharacterized protein</fullName>
    </submittedName>
</protein>
<proteinExistence type="predicted"/>
<evidence type="ECO:0000313" key="2">
    <source>
        <dbReference type="Proteomes" id="UP001232001"/>
    </source>
</evidence>
<evidence type="ECO:0000313" key="1">
    <source>
        <dbReference type="EMBL" id="WGH74890.1"/>
    </source>
</evidence>
<gene>
    <name evidence="1" type="ORF">P8625_12510</name>
</gene>
<dbReference type="EMBL" id="CP122539">
    <property type="protein sequence ID" value="WGH74890.1"/>
    <property type="molecule type" value="Genomic_DNA"/>
</dbReference>
<reference evidence="1 2" key="1">
    <citation type="submission" date="2023-04" db="EMBL/GenBank/DDBJ databases">
        <title>Tenacibaculum tangerinum sp. nov., isolated from sea tidal flat of South Korea.</title>
        <authorList>
            <person name="Lee S.H."/>
            <person name="Kim J.-J."/>
        </authorList>
    </citation>
    <scope>NUCLEOTIDE SEQUENCE [LARGE SCALE GENOMIC DNA]</scope>
    <source>
        <strain evidence="1 2">GRR-S3-23</strain>
    </source>
</reference>